<feature type="DNA-binding region" description="Homeobox" evidence="5">
    <location>
        <begin position="296"/>
        <end position="355"/>
    </location>
</feature>
<evidence type="ECO:0000313" key="10">
    <source>
        <dbReference type="WBParaSite" id="Hba_20723"/>
    </source>
</evidence>
<dbReference type="Gene3D" id="1.10.10.60">
    <property type="entry name" value="Homeodomain-like"/>
    <property type="match status" value="1"/>
</dbReference>
<dbReference type="GO" id="GO:0007420">
    <property type="term" value="P:brain development"/>
    <property type="evidence" value="ECO:0007669"/>
    <property type="project" value="TreeGrafter"/>
</dbReference>
<dbReference type="PRINTS" id="PR00031">
    <property type="entry name" value="HTHREPRESSR"/>
</dbReference>
<dbReference type="InterPro" id="IPR017970">
    <property type="entry name" value="Homeobox_CS"/>
</dbReference>
<dbReference type="GO" id="GO:0005634">
    <property type="term" value="C:nucleus"/>
    <property type="evidence" value="ECO:0007669"/>
    <property type="project" value="UniProtKB-SubCell"/>
</dbReference>
<feature type="domain" description="Homeobox" evidence="8">
    <location>
        <begin position="294"/>
        <end position="354"/>
    </location>
</feature>
<dbReference type="GO" id="GO:0000981">
    <property type="term" value="F:DNA-binding transcription factor activity, RNA polymerase II-specific"/>
    <property type="evidence" value="ECO:0007669"/>
    <property type="project" value="InterPro"/>
</dbReference>
<evidence type="ECO:0000256" key="5">
    <source>
        <dbReference type="PROSITE-ProRule" id="PRU00108"/>
    </source>
</evidence>
<evidence type="ECO:0000256" key="1">
    <source>
        <dbReference type="ARBA" id="ARBA00004123"/>
    </source>
</evidence>
<protein>
    <submittedName>
        <fullName evidence="10">Homeobox domain-containing protein</fullName>
    </submittedName>
</protein>
<dbReference type="SMART" id="SM00389">
    <property type="entry name" value="HOX"/>
    <property type="match status" value="1"/>
</dbReference>
<dbReference type="PANTHER" id="PTHR24339">
    <property type="entry name" value="HOMEOBOX PROTEIN EMX-RELATED"/>
    <property type="match status" value="1"/>
</dbReference>
<dbReference type="PROSITE" id="PS00027">
    <property type="entry name" value="HOMEOBOX_1"/>
    <property type="match status" value="1"/>
</dbReference>
<dbReference type="Proteomes" id="UP000095283">
    <property type="component" value="Unplaced"/>
</dbReference>
<keyword evidence="2 5" id="KW-0238">DNA-binding</keyword>
<keyword evidence="4 5" id="KW-0539">Nucleus</keyword>
<dbReference type="InterPro" id="IPR050877">
    <property type="entry name" value="EMX-VAX-Noto_Homeobox_TFs"/>
</dbReference>
<dbReference type="PANTHER" id="PTHR24339:SF28">
    <property type="entry name" value="E5-RELATED"/>
    <property type="match status" value="1"/>
</dbReference>
<dbReference type="InterPro" id="IPR000047">
    <property type="entry name" value="HTH_motif"/>
</dbReference>
<evidence type="ECO:0000259" key="8">
    <source>
        <dbReference type="PROSITE" id="PS50071"/>
    </source>
</evidence>
<keyword evidence="3 5" id="KW-0371">Homeobox</keyword>
<evidence type="ECO:0000313" key="9">
    <source>
        <dbReference type="Proteomes" id="UP000095283"/>
    </source>
</evidence>
<reference evidence="10" key="1">
    <citation type="submission" date="2016-11" db="UniProtKB">
        <authorList>
            <consortium name="WormBaseParasite"/>
        </authorList>
    </citation>
    <scope>IDENTIFICATION</scope>
</reference>
<keyword evidence="9" id="KW-1185">Reference proteome</keyword>
<feature type="compositionally biased region" description="Polar residues" evidence="7">
    <location>
        <begin position="228"/>
        <end position="252"/>
    </location>
</feature>
<feature type="region of interest" description="Disordered" evidence="7">
    <location>
        <begin position="227"/>
        <end position="298"/>
    </location>
</feature>
<dbReference type="InterPro" id="IPR009057">
    <property type="entry name" value="Homeodomain-like_sf"/>
</dbReference>
<dbReference type="GO" id="GO:0000978">
    <property type="term" value="F:RNA polymerase II cis-regulatory region sequence-specific DNA binding"/>
    <property type="evidence" value="ECO:0007669"/>
    <property type="project" value="TreeGrafter"/>
</dbReference>
<dbReference type="InterPro" id="IPR001356">
    <property type="entry name" value="HD"/>
</dbReference>
<evidence type="ECO:0000256" key="6">
    <source>
        <dbReference type="RuleBase" id="RU000682"/>
    </source>
</evidence>
<evidence type="ECO:0000256" key="4">
    <source>
        <dbReference type="ARBA" id="ARBA00023242"/>
    </source>
</evidence>
<accession>A0A1I7XSK9</accession>
<organism evidence="9 10">
    <name type="scientific">Heterorhabditis bacteriophora</name>
    <name type="common">Entomopathogenic nematode worm</name>
    <dbReference type="NCBI Taxonomy" id="37862"/>
    <lineage>
        <taxon>Eukaryota</taxon>
        <taxon>Metazoa</taxon>
        <taxon>Ecdysozoa</taxon>
        <taxon>Nematoda</taxon>
        <taxon>Chromadorea</taxon>
        <taxon>Rhabditida</taxon>
        <taxon>Rhabditina</taxon>
        <taxon>Rhabditomorpha</taxon>
        <taxon>Strongyloidea</taxon>
        <taxon>Heterorhabditidae</taxon>
        <taxon>Heterorhabditis</taxon>
    </lineage>
</organism>
<dbReference type="SUPFAM" id="SSF46689">
    <property type="entry name" value="Homeodomain-like"/>
    <property type="match status" value="1"/>
</dbReference>
<dbReference type="CDD" id="cd00086">
    <property type="entry name" value="homeodomain"/>
    <property type="match status" value="1"/>
</dbReference>
<evidence type="ECO:0000256" key="7">
    <source>
        <dbReference type="SAM" id="MobiDB-lite"/>
    </source>
</evidence>
<dbReference type="GO" id="GO:0030182">
    <property type="term" value="P:neuron differentiation"/>
    <property type="evidence" value="ECO:0007669"/>
    <property type="project" value="TreeGrafter"/>
</dbReference>
<dbReference type="AlphaFoldDB" id="A0A1I7XSK9"/>
<dbReference type="WBParaSite" id="Hba_20723">
    <property type="protein sequence ID" value="Hba_20723"/>
    <property type="gene ID" value="Hba_20723"/>
</dbReference>
<dbReference type="Pfam" id="PF00046">
    <property type="entry name" value="Homeodomain"/>
    <property type="match status" value="1"/>
</dbReference>
<proteinExistence type="predicted"/>
<evidence type="ECO:0000256" key="2">
    <source>
        <dbReference type="ARBA" id="ARBA00023125"/>
    </source>
</evidence>
<evidence type="ECO:0000256" key="3">
    <source>
        <dbReference type="ARBA" id="ARBA00023155"/>
    </source>
</evidence>
<name>A0A1I7XSK9_HETBA</name>
<dbReference type="PROSITE" id="PS50071">
    <property type="entry name" value="HOMEOBOX_2"/>
    <property type="match status" value="1"/>
</dbReference>
<comment type="subcellular location">
    <subcellularLocation>
        <location evidence="1 5 6">Nucleus</location>
    </subcellularLocation>
</comment>
<sequence length="365" mass="40321">MSCVPPVTTSTAVTVTSAFPTLEGNLDICSDDPLLLKITVLNKKEIMRDRKSISRVLKFFFPAVCPTLLETLAALQLPLITTSLVTPPQPAGMELLVQVMIQSLTDFLLKSNHFQYYSSILKLNITYFQSLGISPLLPPIQLPRSPDVSSPSDVLQSPSLSRSPLTTGLALPTSTALYIPPSPSTLLPGLVPQTSVSLSVPASKGLAPQLSLRLGLQSNFGNYLVPTGSETSQESSTLSPSYEMGPSTSYRRQSAPEGVLRPPIPNERRRYSDFSVQSLLHPPPEEDVEPKRTSTGRKQRTIYGLKQTEVLEEAFHSQRYMVGAEREMLAARLGLSEAQVRVWFQNRRSKHRKMTKMAEQEQKEI</sequence>